<organism evidence="2 3">
    <name type="scientific">Pisolithus microcarpus 441</name>
    <dbReference type="NCBI Taxonomy" id="765257"/>
    <lineage>
        <taxon>Eukaryota</taxon>
        <taxon>Fungi</taxon>
        <taxon>Dikarya</taxon>
        <taxon>Basidiomycota</taxon>
        <taxon>Agaricomycotina</taxon>
        <taxon>Agaricomycetes</taxon>
        <taxon>Agaricomycetidae</taxon>
        <taxon>Boletales</taxon>
        <taxon>Sclerodermatineae</taxon>
        <taxon>Pisolithaceae</taxon>
        <taxon>Pisolithus</taxon>
    </lineage>
</organism>
<dbReference type="STRING" id="765257.A0A0C9ZAJ0"/>
<name>A0A0C9ZAJ0_9AGAM</name>
<dbReference type="HOGENOM" id="CLU_101868_0_0_1"/>
<proteinExistence type="predicted"/>
<keyword evidence="1" id="KW-0812">Transmembrane</keyword>
<feature type="transmembrane region" description="Helical" evidence="1">
    <location>
        <begin position="12"/>
        <end position="31"/>
    </location>
</feature>
<reference evidence="2 3" key="1">
    <citation type="submission" date="2014-04" db="EMBL/GenBank/DDBJ databases">
        <authorList>
            <consortium name="DOE Joint Genome Institute"/>
            <person name="Kuo A."/>
            <person name="Kohler A."/>
            <person name="Costa M.D."/>
            <person name="Nagy L.G."/>
            <person name="Floudas D."/>
            <person name="Copeland A."/>
            <person name="Barry K.W."/>
            <person name="Cichocki N."/>
            <person name="Veneault-Fourrey C."/>
            <person name="LaButti K."/>
            <person name="Lindquist E.A."/>
            <person name="Lipzen A."/>
            <person name="Lundell T."/>
            <person name="Morin E."/>
            <person name="Murat C."/>
            <person name="Sun H."/>
            <person name="Tunlid A."/>
            <person name="Henrissat B."/>
            <person name="Grigoriev I.V."/>
            <person name="Hibbett D.S."/>
            <person name="Martin F."/>
            <person name="Nordberg H.P."/>
            <person name="Cantor M.N."/>
            <person name="Hua S.X."/>
        </authorList>
    </citation>
    <scope>NUCLEOTIDE SEQUENCE [LARGE SCALE GENOMIC DNA]</scope>
    <source>
        <strain evidence="2 3">441</strain>
    </source>
</reference>
<feature type="transmembrane region" description="Helical" evidence="1">
    <location>
        <begin position="67"/>
        <end position="88"/>
    </location>
</feature>
<keyword evidence="1" id="KW-0472">Membrane</keyword>
<gene>
    <name evidence="2" type="ORF">PISMIDRAFT_676103</name>
</gene>
<dbReference type="EMBL" id="KN833702">
    <property type="protein sequence ID" value="KIK26306.1"/>
    <property type="molecule type" value="Genomic_DNA"/>
</dbReference>
<reference evidence="3" key="2">
    <citation type="submission" date="2015-01" db="EMBL/GenBank/DDBJ databases">
        <title>Evolutionary Origins and Diversification of the Mycorrhizal Mutualists.</title>
        <authorList>
            <consortium name="DOE Joint Genome Institute"/>
            <consortium name="Mycorrhizal Genomics Consortium"/>
            <person name="Kohler A."/>
            <person name="Kuo A."/>
            <person name="Nagy L.G."/>
            <person name="Floudas D."/>
            <person name="Copeland A."/>
            <person name="Barry K.W."/>
            <person name="Cichocki N."/>
            <person name="Veneault-Fourrey C."/>
            <person name="LaButti K."/>
            <person name="Lindquist E.A."/>
            <person name="Lipzen A."/>
            <person name="Lundell T."/>
            <person name="Morin E."/>
            <person name="Murat C."/>
            <person name="Riley R."/>
            <person name="Ohm R."/>
            <person name="Sun H."/>
            <person name="Tunlid A."/>
            <person name="Henrissat B."/>
            <person name="Grigoriev I.V."/>
            <person name="Hibbett D.S."/>
            <person name="Martin F."/>
        </authorList>
    </citation>
    <scope>NUCLEOTIDE SEQUENCE [LARGE SCALE GENOMIC DNA]</scope>
    <source>
        <strain evidence="3">441</strain>
    </source>
</reference>
<evidence type="ECO:0000313" key="3">
    <source>
        <dbReference type="Proteomes" id="UP000054018"/>
    </source>
</evidence>
<dbReference type="OrthoDB" id="2560085at2759"/>
<keyword evidence="1" id="KW-1133">Transmembrane helix</keyword>
<feature type="transmembrane region" description="Helical" evidence="1">
    <location>
        <begin position="161"/>
        <end position="183"/>
    </location>
</feature>
<protein>
    <submittedName>
        <fullName evidence="2">Uncharacterized protein</fullName>
    </submittedName>
</protein>
<sequence>MSSSAQPLRLQRLGTLFLSFAFAVVGLGVSINARVKANQAVNEVYGAAPNGATVNVNTKDISDVGSVVLAGCALQVVLSALFIVFVFFPRRTTALFLRIQGWSLYFCGLWLLATLIPFDVFYATRQAQVSATLDGISVPTAEIQSIEQALGLSPYYKDASYLKLVAILPWFAFLFAVIAGFVLQLAAGHITFGGSQNNEKEP</sequence>
<dbReference type="AlphaFoldDB" id="A0A0C9ZAJ0"/>
<evidence type="ECO:0000256" key="1">
    <source>
        <dbReference type="SAM" id="Phobius"/>
    </source>
</evidence>
<accession>A0A0C9ZAJ0</accession>
<feature type="transmembrane region" description="Helical" evidence="1">
    <location>
        <begin position="95"/>
        <end position="116"/>
    </location>
</feature>
<keyword evidence="3" id="KW-1185">Reference proteome</keyword>
<evidence type="ECO:0000313" key="2">
    <source>
        <dbReference type="EMBL" id="KIK26306.1"/>
    </source>
</evidence>
<dbReference type="Proteomes" id="UP000054018">
    <property type="component" value="Unassembled WGS sequence"/>
</dbReference>